<keyword evidence="10" id="KW-1133">Transmembrane helix</keyword>
<evidence type="ECO:0000256" key="8">
    <source>
        <dbReference type="PIRSR" id="PIRSR611782-2"/>
    </source>
</evidence>
<feature type="domain" description="PDZ" evidence="11">
    <location>
        <begin position="456"/>
        <end position="510"/>
    </location>
</feature>
<dbReference type="SUPFAM" id="SSF50494">
    <property type="entry name" value="Trypsin-like serine proteases"/>
    <property type="match status" value="1"/>
</dbReference>
<dbReference type="Gene3D" id="2.30.42.10">
    <property type="match status" value="2"/>
</dbReference>
<dbReference type="InterPro" id="IPR036034">
    <property type="entry name" value="PDZ_sf"/>
</dbReference>
<feature type="compositionally biased region" description="Polar residues" evidence="9">
    <location>
        <begin position="1"/>
        <end position="12"/>
    </location>
</feature>
<reference evidence="12" key="1">
    <citation type="submission" date="2020-07" db="EMBL/GenBank/DDBJ databases">
        <title>Huge and variable diversity of episymbiotic CPR bacteria and DPANN archaea in groundwater ecosystems.</title>
        <authorList>
            <person name="He C.Y."/>
            <person name="Keren R."/>
            <person name="Whittaker M."/>
            <person name="Farag I.F."/>
            <person name="Doudna J."/>
            <person name="Cate J.H.D."/>
            <person name="Banfield J.F."/>
        </authorList>
    </citation>
    <scope>NUCLEOTIDE SEQUENCE</scope>
    <source>
        <strain evidence="12">NC_groundwater_1586_Pr3_B-0.1um_66_15</strain>
    </source>
</reference>
<feature type="transmembrane region" description="Helical" evidence="10">
    <location>
        <begin position="45"/>
        <end position="64"/>
    </location>
</feature>
<keyword evidence="4" id="KW-0677">Repeat</keyword>
<dbReference type="SMART" id="SM00228">
    <property type="entry name" value="PDZ"/>
    <property type="match status" value="2"/>
</dbReference>
<sequence length="541" mass="56098">MSYCSALQNRKPTSLKAPESGRSAGRRKAASLARNWSIDVTQRQVVLGFSGLVVLAAIGGGLWAQHASDLPATVPAVISLAPTPLDIQVAQAPAADPVRQLPQSQADVQLSFAPLVKAVTPAVVNVYATKTEQGFQSPFASDPFFSRLFGGDMFQSRPRTSQSLGSGVIVDPKGVIITNSHVVNGADDIRIALSGGREYPVKLLLDDPKSDLAVLQIDNAGGKVFPALDFANSDALQVGDLVLAIGNPFGVGQTVTSGIVSALARTGVETGNFDYFIQTDAAINPGNSGGALVDLQGRLVGINTAIFTRSGGSVGIGFAIPANMVRTVAEAGEKGGPIVRPWFGAQLQEVTTDIADSLNIDPPHGALITEVAPDSPAAKAGLKAGDAIVKIDGIDVDAPQGFDFRFATKALGTQSDLSYVRNGQSADASVEIAAPPGASADQTAEITGNTRFAGTTVSLLSPAIAQDMNLPFDSKGVIVTRVVSGSPADRMGLQTGDIIVSIDNRQINDLGTFKSLVSTRTDGWQIVLQRGGQTIQSYISG</sequence>
<dbReference type="GO" id="GO:0004252">
    <property type="term" value="F:serine-type endopeptidase activity"/>
    <property type="evidence" value="ECO:0007669"/>
    <property type="project" value="InterPro"/>
</dbReference>
<keyword evidence="6" id="KW-0720">Serine protease</keyword>
<dbReference type="InterPro" id="IPR001940">
    <property type="entry name" value="Peptidase_S1C"/>
</dbReference>
<dbReference type="Gene3D" id="2.40.10.120">
    <property type="match status" value="1"/>
</dbReference>
<dbReference type="GO" id="GO:0006508">
    <property type="term" value="P:proteolysis"/>
    <property type="evidence" value="ECO:0007669"/>
    <property type="project" value="UniProtKB-KW"/>
</dbReference>
<dbReference type="Pfam" id="PF13365">
    <property type="entry name" value="Trypsin_2"/>
    <property type="match status" value="1"/>
</dbReference>
<dbReference type="SUPFAM" id="SSF50156">
    <property type="entry name" value="PDZ domain-like"/>
    <property type="match status" value="2"/>
</dbReference>
<evidence type="ECO:0000256" key="6">
    <source>
        <dbReference type="ARBA" id="ARBA00022825"/>
    </source>
</evidence>
<evidence type="ECO:0000256" key="7">
    <source>
        <dbReference type="PIRSR" id="PIRSR611782-1"/>
    </source>
</evidence>
<comment type="caution">
    <text evidence="12">The sequence shown here is derived from an EMBL/GenBank/DDBJ whole genome shotgun (WGS) entry which is preliminary data.</text>
</comment>
<dbReference type="AlphaFoldDB" id="A0A933L127"/>
<organism evidence="12 13">
    <name type="scientific">Devosia nanyangense</name>
    <dbReference type="NCBI Taxonomy" id="1228055"/>
    <lineage>
        <taxon>Bacteria</taxon>
        <taxon>Pseudomonadati</taxon>
        <taxon>Pseudomonadota</taxon>
        <taxon>Alphaproteobacteria</taxon>
        <taxon>Hyphomicrobiales</taxon>
        <taxon>Devosiaceae</taxon>
        <taxon>Devosia</taxon>
    </lineage>
</organism>
<evidence type="ECO:0000256" key="1">
    <source>
        <dbReference type="ARBA" id="ARBA00010541"/>
    </source>
</evidence>
<keyword evidence="2" id="KW-0645">Protease</keyword>
<evidence type="ECO:0000256" key="9">
    <source>
        <dbReference type="SAM" id="MobiDB-lite"/>
    </source>
</evidence>
<evidence type="ECO:0000256" key="3">
    <source>
        <dbReference type="ARBA" id="ARBA00022729"/>
    </source>
</evidence>
<evidence type="ECO:0000256" key="10">
    <source>
        <dbReference type="SAM" id="Phobius"/>
    </source>
</evidence>
<evidence type="ECO:0000256" key="2">
    <source>
        <dbReference type="ARBA" id="ARBA00022670"/>
    </source>
</evidence>
<accession>A0A933L127</accession>
<name>A0A933L127_9HYPH</name>
<feature type="binding site" evidence="8">
    <location>
        <begin position="286"/>
        <end position="288"/>
    </location>
    <ligand>
        <name>substrate</name>
    </ligand>
</feature>
<gene>
    <name evidence="12" type="ORF">HY834_02640</name>
</gene>
<evidence type="ECO:0000313" key="13">
    <source>
        <dbReference type="Proteomes" id="UP000782610"/>
    </source>
</evidence>
<dbReference type="EMBL" id="JACRAF010000006">
    <property type="protein sequence ID" value="MBI4920621.1"/>
    <property type="molecule type" value="Genomic_DNA"/>
</dbReference>
<dbReference type="PANTHER" id="PTHR22939">
    <property type="entry name" value="SERINE PROTEASE FAMILY S1C HTRA-RELATED"/>
    <property type="match status" value="1"/>
</dbReference>
<dbReference type="InterPro" id="IPR001478">
    <property type="entry name" value="PDZ"/>
</dbReference>
<dbReference type="InterPro" id="IPR011782">
    <property type="entry name" value="Pept_S1C_Do"/>
</dbReference>
<feature type="binding site" evidence="8">
    <location>
        <position position="181"/>
    </location>
    <ligand>
        <name>substrate</name>
    </ligand>
</feature>
<protein>
    <submittedName>
        <fullName evidence="12">DegQ family serine endoprotease</fullName>
    </submittedName>
</protein>
<comment type="similarity">
    <text evidence="1">Belongs to the peptidase S1C family.</text>
</comment>
<dbReference type="InterPro" id="IPR009003">
    <property type="entry name" value="Peptidase_S1_PA"/>
</dbReference>
<dbReference type="PANTHER" id="PTHR22939:SF129">
    <property type="entry name" value="SERINE PROTEASE HTRA2, MITOCHONDRIAL"/>
    <property type="match status" value="1"/>
</dbReference>
<feature type="active site" description="Charge relay system" evidence="7">
    <location>
        <position position="211"/>
    </location>
</feature>
<evidence type="ECO:0000256" key="5">
    <source>
        <dbReference type="ARBA" id="ARBA00022801"/>
    </source>
</evidence>
<proteinExistence type="inferred from homology"/>
<keyword evidence="3" id="KW-0732">Signal</keyword>
<dbReference type="NCBIfam" id="TIGR02037">
    <property type="entry name" value="degP_htrA_DO"/>
    <property type="match status" value="1"/>
</dbReference>
<keyword evidence="5" id="KW-0378">Hydrolase</keyword>
<keyword evidence="10" id="KW-0472">Membrane</keyword>
<feature type="active site" description="Charge relay system" evidence="7">
    <location>
        <position position="181"/>
    </location>
</feature>
<dbReference type="PRINTS" id="PR00834">
    <property type="entry name" value="PROTEASES2C"/>
</dbReference>
<feature type="domain" description="PDZ" evidence="11">
    <location>
        <begin position="327"/>
        <end position="396"/>
    </location>
</feature>
<feature type="active site" description="Charge relay system" evidence="7">
    <location>
        <position position="288"/>
    </location>
</feature>
<dbReference type="Pfam" id="PF13180">
    <property type="entry name" value="PDZ_2"/>
    <property type="match status" value="2"/>
</dbReference>
<dbReference type="PROSITE" id="PS50106">
    <property type="entry name" value="PDZ"/>
    <property type="match status" value="2"/>
</dbReference>
<evidence type="ECO:0000259" key="11">
    <source>
        <dbReference type="PROSITE" id="PS50106"/>
    </source>
</evidence>
<feature type="region of interest" description="Disordered" evidence="9">
    <location>
        <begin position="1"/>
        <end position="26"/>
    </location>
</feature>
<evidence type="ECO:0000256" key="4">
    <source>
        <dbReference type="ARBA" id="ARBA00022737"/>
    </source>
</evidence>
<feature type="binding site" evidence="8">
    <location>
        <position position="211"/>
    </location>
    <ligand>
        <name>substrate</name>
    </ligand>
</feature>
<dbReference type="Proteomes" id="UP000782610">
    <property type="component" value="Unassembled WGS sequence"/>
</dbReference>
<evidence type="ECO:0000313" key="12">
    <source>
        <dbReference type="EMBL" id="MBI4920621.1"/>
    </source>
</evidence>
<keyword evidence="10" id="KW-0812">Transmembrane</keyword>